<proteinExistence type="predicted"/>
<dbReference type="OrthoDB" id="157876at2759"/>
<dbReference type="Gene3D" id="3.40.50.300">
    <property type="entry name" value="P-loop containing nucleotide triphosphate hydrolases"/>
    <property type="match status" value="1"/>
</dbReference>
<dbReference type="AlphaFoldDB" id="A0A2P4YTW3"/>
<evidence type="ECO:0000313" key="1">
    <source>
        <dbReference type="EMBL" id="POM81244.1"/>
    </source>
</evidence>
<name>A0A2P4YTW3_9STRA</name>
<keyword evidence="2" id="KW-1185">Reference proteome</keyword>
<dbReference type="GO" id="GO:0097196">
    <property type="term" value="C:Shu complex"/>
    <property type="evidence" value="ECO:0007669"/>
    <property type="project" value="TreeGrafter"/>
</dbReference>
<comment type="caution">
    <text evidence="1">The sequence shown here is derived from an EMBL/GenBank/DDBJ whole genome shotgun (WGS) entry which is preliminary data.</text>
</comment>
<organism evidence="1 2">
    <name type="scientific">Phytophthora palmivora</name>
    <dbReference type="NCBI Taxonomy" id="4796"/>
    <lineage>
        <taxon>Eukaryota</taxon>
        <taxon>Sar</taxon>
        <taxon>Stramenopiles</taxon>
        <taxon>Oomycota</taxon>
        <taxon>Peronosporomycetes</taxon>
        <taxon>Peronosporales</taxon>
        <taxon>Peronosporaceae</taxon>
        <taxon>Phytophthora</taxon>
    </lineage>
</organism>
<dbReference type="GO" id="GO:0003697">
    <property type="term" value="F:single-stranded DNA binding"/>
    <property type="evidence" value="ECO:0007669"/>
    <property type="project" value="TreeGrafter"/>
</dbReference>
<sequence>MLHLEEFFTHGDGAGFCVGSRAPDDTKPSRRGSGVKDSGVLFLHGPKEAGQTSLLLQFGFTQVKAGKNVVLVMCGSAGASQQPAASEIVPITACSSCNLPVQTGEDNGIWSRIHIKYLRSSAELQHFLCSLQVVDKETSVLLVDGFERFFAGQSHMGNVYQTLAFLLEAREFMKTATGSGVAVVTGNTESFLLRDRRLLRRWCRFLEIVPDVEEPDVFTLCEEMENAADVSEDVPRVQVKYEFSPPGDEAPGTFQLLHVQTRSG</sequence>
<dbReference type="PANTHER" id="PTHR28653:SF1">
    <property type="entry name" value="ATPASE SWSAP1"/>
    <property type="match status" value="1"/>
</dbReference>
<gene>
    <name evidence="1" type="ORF">PHPALM_813</name>
</gene>
<reference evidence="1 2" key="1">
    <citation type="journal article" date="2017" name="Genome Biol. Evol.">
        <title>Phytophthora megakarya and P. palmivora, closely related causal agents of cacao black pod rot, underwent increases in genome sizes and gene numbers by different mechanisms.</title>
        <authorList>
            <person name="Ali S.S."/>
            <person name="Shao J."/>
            <person name="Lary D.J."/>
            <person name="Kronmiller B."/>
            <person name="Shen D."/>
            <person name="Strem M.D."/>
            <person name="Amoako-Attah I."/>
            <person name="Akrofi A.Y."/>
            <person name="Begoude B.A."/>
            <person name="Ten Hoopen G.M."/>
            <person name="Coulibaly K."/>
            <person name="Kebe B.I."/>
            <person name="Melnick R.L."/>
            <person name="Guiltinan M.J."/>
            <person name="Tyler B.M."/>
            <person name="Meinhardt L.W."/>
            <person name="Bailey B.A."/>
        </authorList>
    </citation>
    <scope>NUCLEOTIDE SEQUENCE [LARGE SCALE GENOMIC DNA]</scope>
    <source>
        <strain evidence="2">sbr112.9</strain>
    </source>
</reference>
<dbReference type="InterPro" id="IPR027417">
    <property type="entry name" value="P-loop_NTPase"/>
</dbReference>
<accession>A0A2P4YTW3</accession>
<evidence type="ECO:0000313" key="2">
    <source>
        <dbReference type="Proteomes" id="UP000237271"/>
    </source>
</evidence>
<dbReference type="Proteomes" id="UP000237271">
    <property type="component" value="Unassembled WGS sequence"/>
</dbReference>
<protein>
    <submittedName>
        <fullName evidence="1">Uncharacterized protein</fullName>
    </submittedName>
</protein>
<dbReference type="PANTHER" id="PTHR28653">
    <property type="match status" value="1"/>
</dbReference>
<dbReference type="GO" id="GO:0000724">
    <property type="term" value="P:double-strand break repair via homologous recombination"/>
    <property type="evidence" value="ECO:0007669"/>
    <property type="project" value="TreeGrafter"/>
</dbReference>
<dbReference type="EMBL" id="NCKW01000128">
    <property type="protein sequence ID" value="POM81244.1"/>
    <property type="molecule type" value="Genomic_DNA"/>
</dbReference>